<feature type="transmembrane region" description="Helical" evidence="3">
    <location>
        <begin position="252"/>
        <end position="271"/>
    </location>
</feature>
<dbReference type="InterPro" id="IPR048254">
    <property type="entry name" value="CDP_ALCOHOL_P_TRANSF_CS"/>
</dbReference>
<evidence type="ECO:0000256" key="1">
    <source>
        <dbReference type="ARBA" id="ARBA00022679"/>
    </source>
</evidence>
<reference evidence="5" key="1">
    <citation type="submission" date="2016-10" db="EMBL/GenBank/DDBJ databases">
        <authorList>
            <person name="Varghese N."/>
            <person name="Submissions S."/>
        </authorList>
    </citation>
    <scope>NUCLEOTIDE SEQUENCE [LARGE SCALE GENOMIC DNA]</scope>
    <source>
        <strain evidence="5">JS21-1</strain>
    </source>
</reference>
<dbReference type="GO" id="GO:0016020">
    <property type="term" value="C:membrane"/>
    <property type="evidence" value="ECO:0007669"/>
    <property type="project" value="InterPro"/>
</dbReference>
<comment type="similarity">
    <text evidence="2">Belongs to the CDP-alcohol phosphatidyltransferase class-I family.</text>
</comment>
<name>A0A1H7NPK2_9SPHN</name>
<gene>
    <name evidence="4" type="ORF">SAMN05216382_1647</name>
</gene>
<keyword evidence="5" id="KW-1185">Reference proteome</keyword>
<dbReference type="Gene3D" id="1.20.120.1760">
    <property type="match status" value="1"/>
</dbReference>
<keyword evidence="3" id="KW-1133">Transmembrane helix</keyword>
<evidence type="ECO:0000256" key="2">
    <source>
        <dbReference type="RuleBase" id="RU003750"/>
    </source>
</evidence>
<dbReference type="InterPro" id="IPR043130">
    <property type="entry name" value="CDP-OH_PTrfase_TM_dom"/>
</dbReference>
<sequence length="288" mass="30829">MDEFRPTVAGKPRELQGFLNAAIYHPIAGALARALVPTRVTPNMVSVFGALMVVSAGVFYTLVGGAWGIAIGFLLHLSWHVVDGADGMLARLSGRASPSGEVVDGLCDYFGHGILYALLAAQLDHRIGWIAWVIALAAGVSRAVQSVFAESGRRTYQWWVYDVPWLQNQRAPATGIGATLSGVYLWAWNAMSGPTRRVDALVVSAEHDRVERARIAEIAHAAGTRTLPVLAALGANPRTILLGLSMIAGSPLWFFLIELVVLNAVLAFAIWQAAASARRIAALVARGR</sequence>
<dbReference type="PROSITE" id="PS00379">
    <property type="entry name" value="CDP_ALCOHOL_P_TRANSF"/>
    <property type="match status" value="1"/>
</dbReference>
<dbReference type="EMBL" id="FNZZ01000003">
    <property type="protein sequence ID" value="SEL25264.1"/>
    <property type="molecule type" value="Genomic_DNA"/>
</dbReference>
<keyword evidence="3" id="KW-0472">Membrane</keyword>
<keyword evidence="1 2" id="KW-0808">Transferase</keyword>
<dbReference type="STRING" id="1855283.SAMN05216382_1647"/>
<protein>
    <submittedName>
        <fullName evidence="4">CDP-alcohol phosphatidyltransferase</fullName>
    </submittedName>
</protein>
<dbReference type="RefSeq" id="WP_245708353.1">
    <property type="nucleotide sequence ID" value="NZ_FNZZ01000003.1"/>
</dbReference>
<evidence type="ECO:0000313" key="5">
    <source>
        <dbReference type="Proteomes" id="UP000199214"/>
    </source>
</evidence>
<feature type="transmembrane region" description="Helical" evidence="3">
    <location>
        <begin position="15"/>
        <end position="36"/>
    </location>
</feature>
<dbReference type="InterPro" id="IPR000462">
    <property type="entry name" value="CDP-OH_P_trans"/>
</dbReference>
<accession>A0A1H7NPK2</accession>
<evidence type="ECO:0000313" key="4">
    <source>
        <dbReference type="EMBL" id="SEL25264.1"/>
    </source>
</evidence>
<evidence type="ECO:0000256" key="3">
    <source>
        <dbReference type="SAM" id="Phobius"/>
    </source>
</evidence>
<dbReference type="Pfam" id="PF01066">
    <property type="entry name" value="CDP-OH_P_transf"/>
    <property type="match status" value="1"/>
</dbReference>
<organism evidence="4 5">
    <name type="scientific">Sphingomonas palmae</name>
    <dbReference type="NCBI Taxonomy" id="1855283"/>
    <lineage>
        <taxon>Bacteria</taxon>
        <taxon>Pseudomonadati</taxon>
        <taxon>Pseudomonadota</taxon>
        <taxon>Alphaproteobacteria</taxon>
        <taxon>Sphingomonadales</taxon>
        <taxon>Sphingomonadaceae</taxon>
        <taxon>Sphingomonas</taxon>
    </lineage>
</organism>
<feature type="transmembrane region" description="Helical" evidence="3">
    <location>
        <begin position="48"/>
        <end position="75"/>
    </location>
</feature>
<dbReference type="AlphaFoldDB" id="A0A1H7NPK2"/>
<dbReference type="GO" id="GO:0008654">
    <property type="term" value="P:phospholipid biosynthetic process"/>
    <property type="evidence" value="ECO:0007669"/>
    <property type="project" value="InterPro"/>
</dbReference>
<keyword evidence="3" id="KW-0812">Transmembrane</keyword>
<dbReference type="Proteomes" id="UP000199214">
    <property type="component" value="Unassembled WGS sequence"/>
</dbReference>
<dbReference type="GO" id="GO:0016780">
    <property type="term" value="F:phosphotransferase activity, for other substituted phosphate groups"/>
    <property type="evidence" value="ECO:0007669"/>
    <property type="project" value="InterPro"/>
</dbReference>
<proteinExistence type="inferred from homology"/>